<feature type="region of interest" description="Disordered" evidence="1">
    <location>
        <begin position="781"/>
        <end position="979"/>
    </location>
</feature>
<accession>A0AAJ8LDU3</accession>
<feature type="compositionally biased region" description="Basic and acidic residues" evidence="1">
    <location>
        <begin position="401"/>
        <end position="424"/>
    </location>
</feature>
<protein>
    <submittedName>
        <fullName evidence="2">Uncharacterized protein</fullName>
    </submittedName>
</protein>
<feature type="region of interest" description="Disordered" evidence="1">
    <location>
        <begin position="80"/>
        <end position="101"/>
    </location>
</feature>
<proteinExistence type="predicted"/>
<feature type="compositionally biased region" description="Polar residues" evidence="1">
    <location>
        <begin position="178"/>
        <end position="192"/>
    </location>
</feature>
<feature type="region of interest" description="Disordered" evidence="1">
    <location>
        <begin position="567"/>
        <end position="705"/>
    </location>
</feature>
<dbReference type="KEGG" id="ksn:43590784"/>
<gene>
    <name evidence="2" type="ORF">CI109_101190</name>
</gene>
<feature type="compositionally biased region" description="Low complexity" evidence="1">
    <location>
        <begin position="967"/>
        <end position="978"/>
    </location>
</feature>
<reference evidence="2" key="2">
    <citation type="submission" date="2024-01" db="EMBL/GenBank/DDBJ databases">
        <title>Comparative genomics of Cryptococcus and Kwoniella reveals pathogenesis evolution and contrasting modes of karyotype evolution via chromosome fusion or intercentromeric recombination.</title>
        <authorList>
            <person name="Coelho M.A."/>
            <person name="David-Palma M."/>
            <person name="Shea T."/>
            <person name="Bowers K."/>
            <person name="McGinley-Smith S."/>
            <person name="Mohammad A.W."/>
            <person name="Gnirke A."/>
            <person name="Yurkov A.M."/>
            <person name="Nowrousian M."/>
            <person name="Sun S."/>
            <person name="Cuomo C.A."/>
            <person name="Heitman J."/>
        </authorList>
    </citation>
    <scope>NUCLEOTIDE SEQUENCE</scope>
    <source>
        <strain evidence="2">CBS 12478</strain>
    </source>
</reference>
<feature type="compositionally biased region" description="Low complexity" evidence="1">
    <location>
        <begin position="332"/>
        <end position="343"/>
    </location>
</feature>
<feature type="compositionally biased region" description="Basic and acidic residues" evidence="1">
    <location>
        <begin position="790"/>
        <end position="941"/>
    </location>
</feature>
<feature type="compositionally biased region" description="Basic and acidic residues" evidence="1">
    <location>
        <begin position="1041"/>
        <end position="1054"/>
    </location>
</feature>
<dbReference type="AlphaFoldDB" id="A0AAJ8LDU3"/>
<dbReference type="GeneID" id="43590784"/>
<feature type="compositionally biased region" description="Basic and acidic residues" evidence="1">
    <location>
        <begin position="594"/>
        <end position="690"/>
    </location>
</feature>
<sequence>MPLPIFLQPLLLLAYYQDRLFQRVSAMFGPLEQIVAAIVIISIAMQTPPPFWLLSPEVVASPPGPPLIRPTRIQQATMAKTTSTSIPVGKDSLKDTTSPDSASVTLNQGTWGINPITILIILLTLNFVNSFVPPDLKKRLRDSWNVFWPPWQDRSAPKSPSREQEDSLGASRSRTKTEVASVTRDANSTSATKGDGISPSSEKVAAVEKKERSVETTDPESRQRYEKGSDGKREAAVVVDKTRAKEIDVSTASQKVRTDSPDTEKVVFKEHKQTTSEIRTTNHEEQRNPESSERRTAESRSEKEAHPDTTERRPKADLTESERAQIVKERSSSSSRRPASESEQAQRMVAEVSTKASLSESERARVMKERSSSSTKESLSESEKARMMKDKPESSDIGSADDARSKDKGKARMEGERPREDLLRSVETVSVSKVEDTKKQIDKSPDGSTSSIATKTETKVTTLANEDKSPSPSSESEVKSPSSTDATATSDSDTDALMSGDYRPLKSALKKSKKKPRQHKNIHHNFFMTMRGYRPALIPFPHGFHPKPHHARNSLWWDNVPKNAEHIMAAPAVPKQPAEDGEGEDEKGSTSSNSKDKASEKSKEKSSEKDKDKEKKEGTTKSKESDKEEKTDKYPRDAKPKEKESSGDKDKEKEKKSPTDKDKEKEKEKARLMAEAEAKAKARKEAEAKAARTSSTSSATASSSRPSASAAAAVVAEPPAVPLNPQIQKATYVSQGFLCILLYYVHQQLGFLLLVFFVWQYIDAQNAAAPASLPAVISQRSASSSSAPSTERETSRIPSNRKGEMEDKGDIDPRMKAKLEEARRAKEASSKPRDEERSKELTMSRSEERVQAQTRDEEKRSKEPTTEMRKTEQSSEVKTKSRSDEVSAAERDKMKDELARQLRKMDEIVRDGRNVEDPSDEQKARLKRAEEKRNALRKEWSKLTMSSPEAKPTTEISDSAAKKRTSASESASHGSMSEKMLRFKEQMKEIEAYILKYRKIEEPNEEQITKLRKAEEKRKMMKRELAKMMESKDVGGSGLTPEEKEALSRKRDEV</sequence>
<feature type="compositionally biased region" description="Low complexity" evidence="1">
    <location>
        <begin position="470"/>
        <end position="491"/>
    </location>
</feature>
<keyword evidence="3" id="KW-1185">Reference proteome</keyword>
<feature type="compositionally biased region" description="Polar residues" evidence="1">
    <location>
        <begin position="446"/>
        <end position="464"/>
    </location>
</feature>
<feature type="compositionally biased region" description="Basic and acidic residues" evidence="1">
    <location>
        <begin position="433"/>
        <end position="445"/>
    </location>
</feature>
<feature type="region of interest" description="Disordered" evidence="1">
    <location>
        <begin position="149"/>
        <end position="526"/>
    </location>
</feature>
<organism evidence="2 3">
    <name type="scientific">Kwoniella shandongensis</name>
    <dbReference type="NCBI Taxonomy" id="1734106"/>
    <lineage>
        <taxon>Eukaryota</taxon>
        <taxon>Fungi</taxon>
        <taxon>Dikarya</taxon>
        <taxon>Basidiomycota</taxon>
        <taxon>Agaricomycotina</taxon>
        <taxon>Tremellomycetes</taxon>
        <taxon>Tremellales</taxon>
        <taxon>Cryptococcaceae</taxon>
        <taxon>Kwoniella</taxon>
    </lineage>
</organism>
<evidence type="ECO:0000313" key="2">
    <source>
        <dbReference type="EMBL" id="WWD16758.1"/>
    </source>
</evidence>
<dbReference type="EMBL" id="CP144052">
    <property type="protein sequence ID" value="WWD16758.1"/>
    <property type="molecule type" value="Genomic_DNA"/>
</dbReference>
<feature type="compositionally biased region" description="Basic and acidic residues" evidence="1">
    <location>
        <begin position="256"/>
        <end position="331"/>
    </location>
</feature>
<feature type="compositionally biased region" description="Low complexity" evidence="1">
    <location>
        <begin position="691"/>
        <end position="705"/>
    </location>
</feature>
<feature type="compositionally biased region" description="Basic residues" evidence="1">
    <location>
        <begin position="508"/>
        <end position="523"/>
    </location>
</feature>
<name>A0AAJ8LDU3_9TREE</name>
<evidence type="ECO:0000256" key="1">
    <source>
        <dbReference type="SAM" id="MobiDB-lite"/>
    </source>
</evidence>
<feature type="compositionally biased region" description="Basic and acidic residues" evidence="1">
    <location>
        <begin position="378"/>
        <end position="394"/>
    </location>
</feature>
<feature type="compositionally biased region" description="Basic and acidic residues" evidence="1">
    <location>
        <begin position="360"/>
        <end position="371"/>
    </location>
</feature>
<dbReference type="RefSeq" id="XP_031859142.2">
    <property type="nucleotide sequence ID" value="XM_032006626.2"/>
</dbReference>
<feature type="region of interest" description="Disordered" evidence="1">
    <location>
        <begin position="1028"/>
        <end position="1054"/>
    </location>
</feature>
<reference evidence="2" key="1">
    <citation type="submission" date="2017-08" db="EMBL/GenBank/DDBJ databases">
        <authorList>
            <person name="Cuomo C."/>
            <person name="Billmyre B."/>
            <person name="Heitman J."/>
        </authorList>
    </citation>
    <scope>NUCLEOTIDE SEQUENCE</scope>
    <source>
        <strain evidence="2">CBS 12478</strain>
    </source>
</reference>
<feature type="compositionally biased region" description="Basic and acidic residues" evidence="1">
    <location>
        <begin position="205"/>
        <end position="248"/>
    </location>
</feature>
<dbReference type="Proteomes" id="UP000322225">
    <property type="component" value="Chromosome 2"/>
</dbReference>
<evidence type="ECO:0000313" key="3">
    <source>
        <dbReference type="Proteomes" id="UP000322225"/>
    </source>
</evidence>